<name>A0AAV7UQH3_PLEWA</name>
<dbReference type="EMBL" id="JANPWB010000004">
    <property type="protein sequence ID" value="KAJ1191287.1"/>
    <property type="molecule type" value="Genomic_DNA"/>
</dbReference>
<proteinExistence type="predicted"/>
<organism evidence="2 3">
    <name type="scientific">Pleurodeles waltl</name>
    <name type="common">Iberian ribbed newt</name>
    <dbReference type="NCBI Taxonomy" id="8319"/>
    <lineage>
        <taxon>Eukaryota</taxon>
        <taxon>Metazoa</taxon>
        <taxon>Chordata</taxon>
        <taxon>Craniata</taxon>
        <taxon>Vertebrata</taxon>
        <taxon>Euteleostomi</taxon>
        <taxon>Amphibia</taxon>
        <taxon>Batrachia</taxon>
        <taxon>Caudata</taxon>
        <taxon>Salamandroidea</taxon>
        <taxon>Salamandridae</taxon>
        <taxon>Pleurodelinae</taxon>
        <taxon>Pleurodeles</taxon>
    </lineage>
</organism>
<sequence>MRECSLAFMGATLVCSKSSATRDTGARENRKGAPPPGPSNSSGTVPQWGSAPWRLWEPPWCAASQSRPAMRARGKTGRGLLLPAPAAAAAQSSDAGVLPGVYGSLPGVQQVKCDPRCGRA</sequence>
<accession>A0AAV7UQH3</accession>
<protein>
    <submittedName>
        <fullName evidence="2">Uncharacterized protein</fullName>
    </submittedName>
</protein>
<reference evidence="2" key="1">
    <citation type="journal article" date="2022" name="bioRxiv">
        <title>Sequencing and chromosome-scale assembly of the giantPleurodeles waltlgenome.</title>
        <authorList>
            <person name="Brown T."/>
            <person name="Elewa A."/>
            <person name="Iarovenko S."/>
            <person name="Subramanian E."/>
            <person name="Araus A.J."/>
            <person name="Petzold A."/>
            <person name="Susuki M."/>
            <person name="Suzuki K.-i.T."/>
            <person name="Hayashi T."/>
            <person name="Toyoda A."/>
            <person name="Oliveira C."/>
            <person name="Osipova E."/>
            <person name="Leigh N.D."/>
            <person name="Simon A."/>
            <person name="Yun M.H."/>
        </authorList>
    </citation>
    <scope>NUCLEOTIDE SEQUENCE</scope>
    <source>
        <strain evidence="2">20211129_DDA</strain>
        <tissue evidence="2">Liver</tissue>
    </source>
</reference>
<evidence type="ECO:0000313" key="3">
    <source>
        <dbReference type="Proteomes" id="UP001066276"/>
    </source>
</evidence>
<dbReference type="Proteomes" id="UP001066276">
    <property type="component" value="Chromosome 2_2"/>
</dbReference>
<evidence type="ECO:0000313" key="2">
    <source>
        <dbReference type="EMBL" id="KAJ1191287.1"/>
    </source>
</evidence>
<comment type="caution">
    <text evidence="2">The sequence shown here is derived from an EMBL/GenBank/DDBJ whole genome shotgun (WGS) entry which is preliminary data.</text>
</comment>
<feature type="region of interest" description="Disordered" evidence="1">
    <location>
        <begin position="19"/>
        <end position="51"/>
    </location>
</feature>
<keyword evidence="3" id="KW-1185">Reference proteome</keyword>
<dbReference type="AlphaFoldDB" id="A0AAV7UQH3"/>
<evidence type="ECO:0000256" key="1">
    <source>
        <dbReference type="SAM" id="MobiDB-lite"/>
    </source>
</evidence>
<gene>
    <name evidence="2" type="ORF">NDU88_000603</name>
</gene>